<keyword evidence="3" id="KW-1185">Reference proteome</keyword>
<feature type="transmembrane region" description="Helical" evidence="1">
    <location>
        <begin position="31"/>
        <end position="52"/>
    </location>
</feature>
<keyword evidence="1" id="KW-1133">Transmembrane helix</keyword>
<gene>
    <name evidence="2" type="ORF">ODALV1_LOCUS12680</name>
</gene>
<keyword evidence="1" id="KW-0472">Membrane</keyword>
<dbReference type="Proteomes" id="UP001642540">
    <property type="component" value="Unassembled WGS sequence"/>
</dbReference>
<protein>
    <submittedName>
        <fullName evidence="2">Uncharacterized protein</fullName>
    </submittedName>
</protein>
<organism evidence="2 3">
    <name type="scientific">Orchesella dallaii</name>
    <dbReference type="NCBI Taxonomy" id="48710"/>
    <lineage>
        <taxon>Eukaryota</taxon>
        <taxon>Metazoa</taxon>
        <taxon>Ecdysozoa</taxon>
        <taxon>Arthropoda</taxon>
        <taxon>Hexapoda</taxon>
        <taxon>Collembola</taxon>
        <taxon>Entomobryomorpha</taxon>
        <taxon>Entomobryoidea</taxon>
        <taxon>Orchesellidae</taxon>
        <taxon>Orchesellinae</taxon>
        <taxon>Orchesella</taxon>
    </lineage>
</organism>
<comment type="caution">
    <text evidence="2">The sequence shown here is derived from an EMBL/GenBank/DDBJ whole genome shotgun (WGS) entry which is preliminary data.</text>
</comment>
<proteinExistence type="predicted"/>
<dbReference type="EMBL" id="CAXLJM020000038">
    <property type="protein sequence ID" value="CAL8107468.1"/>
    <property type="molecule type" value="Genomic_DNA"/>
</dbReference>
<evidence type="ECO:0000313" key="2">
    <source>
        <dbReference type="EMBL" id="CAL8107468.1"/>
    </source>
</evidence>
<evidence type="ECO:0000256" key="1">
    <source>
        <dbReference type="SAM" id="Phobius"/>
    </source>
</evidence>
<evidence type="ECO:0000313" key="3">
    <source>
        <dbReference type="Proteomes" id="UP001642540"/>
    </source>
</evidence>
<accession>A0ABP1QLP7</accession>
<keyword evidence="1" id="KW-0812">Transmembrane</keyword>
<sequence>MHTSCTCFDAKECIKATNSVSYFVDVISMELYSLSSMVCMEVYGCILGLMLFSMEYSGRSRKKTFNSNGLTCLDSVDSFSIEVDRNCFSCRLDKNYNVRDVAADKVILKGVQDFNPFSFDGLKNVIVRDQENLPIARVCFKQKSKLTSSMALAVYAPCDVLAGTGEETSGLFVLSSKLKIRNSDGDELFLVEYNSKIFSSNFVIKSVQETEGDNTVAKIVDKSRHRIRMQIVSKMSSTSKMMLIGLCIALIHKFTPPNSGPE</sequence>
<name>A0ABP1QLP7_9HEXA</name>
<reference evidence="2 3" key="1">
    <citation type="submission" date="2024-08" db="EMBL/GenBank/DDBJ databases">
        <authorList>
            <person name="Cucini C."/>
            <person name="Frati F."/>
        </authorList>
    </citation>
    <scope>NUCLEOTIDE SEQUENCE [LARGE SCALE GENOMIC DNA]</scope>
</reference>